<keyword evidence="2" id="KW-1185">Reference proteome</keyword>
<gene>
    <name evidence="1" type="ORF">FIBSPDRAFT_465703</name>
</gene>
<dbReference type="OrthoDB" id="391988at2759"/>
<evidence type="ECO:0000313" key="1">
    <source>
        <dbReference type="EMBL" id="KZP23006.1"/>
    </source>
</evidence>
<name>A0A166LIY5_9AGAM</name>
<accession>A0A166LIY5</accession>
<dbReference type="EMBL" id="KV417535">
    <property type="protein sequence ID" value="KZP23006.1"/>
    <property type="molecule type" value="Genomic_DNA"/>
</dbReference>
<dbReference type="AlphaFoldDB" id="A0A166LIY5"/>
<proteinExistence type="predicted"/>
<organism evidence="1 2">
    <name type="scientific">Athelia psychrophila</name>
    <dbReference type="NCBI Taxonomy" id="1759441"/>
    <lineage>
        <taxon>Eukaryota</taxon>
        <taxon>Fungi</taxon>
        <taxon>Dikarya</taxon>
        <taxon>Basidiomycota</taxon>
        <taxon>Agaricomycotina</taxon>
        <taxon>Agaricomycetes</taxon>
        <taxon>Agaricomycetidae</taxon>
        <taxon>Atheliales</taxon>
        <taxon>Atheliaceae</taxon>
        <taxon>Athelia</taxon>
    </lineage>
</organism>
<sequence>MAVSSERGHEETLTNLIELTTAEVGKNLPEVARIVLGVAQQISPRVKIESCIAVAKRGYWKSLRATSVNNSKKYLDIIRKDFVAVWAIEDPHNHLGGDEFQALTLGLIADRYLSDRKNQKSCVLHGICGPFVSGHAVTLPCAFCRASQDFEYSYHPRH</sequence>
<evidence type="ECO:0000313" key="2">
    <source>
        <dbReference type="Proteomes" id="UP000076532"/>
    </source>
</evidence>
<dbReference type="Proteomes" id="UP000076532">
    <property type="component" value="Unassembled WGS sequence"/>
</dbReference>
<protein>
    <submittedName>
        <fullName evidence="1">Uncharacterized protein</fullName>
    </submittedName>
</protein>
<reference evidence="1 2" key="1">
    <citation type="journal article" date="2016" name="Mol. Biol. Evol.">
        <title>Comparative Genomics of Early-Diverging Mushroom-Forming Fungi Provides Insights into the Origins of Lignocellulose Decay Capabilities.</title>
        <authorList>
            <person name="Nagy L.G."/>
            <person name="Riley R."/>
            <person name="Tritt A."/>
            <person name="Adam C."/>
            <person name="Daum C."/>
            <person name="Floudas D."/>
            <person name="Sun H."/>
            <person name="Yadav J.S."/>
            <person name="Pangilinan J."/>
            <person name="Larsson K.H."/>
            <person name="Matsuura K."/>
            <person name="Barry K."/>
            <person name="Labutti K."/>
            <person name="Kuo R."/>
            <person name="Ohm R.A."/>
            <person name="Bhattacharya S.S."/>
            <person name="Shirouzu T."/>
            <person name="Yoshinaga Y."/>
            <person name="Martin F.M."/>
            <person name="Grigoriev I.V."/>
            <person name="Hibbett D.S."/>
        </authorList>
    </citation>
    <scope>NUCLEOTIDE SEQUENCE [LARGE SCALE GENOMIC DNA]</scope>
    <source>
        <strain evidence="1 2">CBS 109695</strain>
    </source>
</reference>